<evidence type="ECO:0000256" key="1">
    <source>
        <dbReference type="SAM" id="Phobius"/>
    </source>
</evidence>
<evidence type="ECO:0000313" key="3">
    <source>
        <dbReference type="Proteomes" id="UP001218218"/>
    </source>
</evidence>
<organism evidence="2 3">
    <name type="scientific">Mycena albidolilacea</name>
    <dbReference type="NCBI Taxonomy" id="1033008"/>
    <lineage>
        <taxon>Eukaryota</taxon>
        <taxon>Fungi</taxon>
        <taxon>Dikarya</taxon>
        <taxon>Basidiomycota</taxon>
        <taxon>Agaricomycotina</taxon>
        <taxon>Agaricomycetes</taxon>
        <taxon>Agaricomycetidae</taxon>
        <taxon>Agaricales</taxon>
        <taxon>Marasmiineae</taxon>
        <taxon>Mycenaceae</taxon>
        <taxon>Mycena</taxon>
    </lineage>
</organism>
<keyword evidence="1" id="KW-0812">Transmembrane</keyword>
<keyword evidence="1" id="KW-0472">Membrane</keyword>
<keyword evidence="1" id="KW-1133">Transmembrane helix</keyword>
<sequence>MPAKMLFSWATGARGPTFKMGPWDIPQIFLFRLRRMLCTFWGNPRALRRLSLPLFYRVAFLFVLPIPTFNLHFHYITKDTSPAYKTHGAWCAHSLSCKEKRPCSGVLPFESKTGPSLPREYARLLGRADRIRTLP</sequence>
<proteinExistence type="predicted"/>
<evidence type="ECO:0000313" key="2">
    <source>
        <dbReference type="EMBL" id="KAJ7351224.1"/>
    </source>
</evidence>
<gene>
    <name evidence="2" type="ORF">DFH08DRAFT_805956</name>
</gene>
<name>A0AAD7A7H0_9AGAR</name>
<keyword evidence="3" id="KW-1185">Reference proteome</keyword>
<dbReference type="EMBL" id="JARIHO010000013">
    <property type="protein sequence ID" value="KAJ7351224.1"/>
    <property type="molecule type" value="Genomic_DNA"/>
</dbReference>
<protein>
    <submittedName>
        <fullName evidence="2">Uncharacterized protein</fullName>
    </submittedName>
</protein>
<reference evidence="2" key="1">
    <citation type="submission" date="2023-03" db="EMBL/GenBank/DDBJ databases">
        <title>Massive genome expansion in bonnet fungi (Mycena s.s.) driven by repeated elements and novel gene families across ecological guilds.</title>
        <authorList>
            <consortium name="Lawrence Berkeley National Laboratory"/>
            <person name="Harder C.B."/>
            <person name="Miyauchi S."/>
            <person name="Viragh M."/>
            <person name="Kuo A."/>
            <person name="Thoen E."/>
            <person name="Andreopoulos B."/>
            <person name="Lu D."/>
            <person name="Skrede I."/>
            <person name="Drula E."/>
            <person name="Henrissat B."/>
            <person name="Morin E."/>
            <person name="Kohler A."/>
            <person name="Barry K."/>
            <person name="LaButti K."/>
            <person name="Morin E."/>
            <person name="Salamov A."/>
            <person name="Lipzen A."/>
            <person name="Mereny Z."/>
            <person name="Hegedus B."/>
            <person name="Baldrian P."/>
            <person name="Stursova M."/>
            <person name="Weitz H."/>
            <person name="Taylor A."/>
            <person name="Grigoriev I.V."/>
            <person name="Nagy L.G."/>
            <person name="Martin F."/>
            <person name="Kauserud H."/>
        </authorList>
    </citation>
    <scope>NUCLEOTIDE SEQUENCE</scope>
    <source>
        <strain evidence="2">CBHHK002</strain>
    </source>
</reference>
<comment type="caution">
    <text evidence="2">The sequence shown here is derived from an EMBL/GenBank/DDBJ whole genome shotgun (WGS) entry which is preliminary data.</text>
</comment>
<dbReference type="AlphaFoldDB" id="A0AAD7A7H0"/>
<dbReference type="Proteomes" id="UP001218218">
    <property type="component" value="Unassembled WGS sequence"/>
</dbReference>
<accession>A0AAD7A7H0</accession>
<feature type="transmembrane region" description="Helical" evidence="1">
    <location>
        <begin position="54"/>
        <end position="75"/>
    </location>
</feature>